<dbReference type="RefSeq" id="WP_343961956.1">
    <property type="nucleotide sequence ID" value="NZ_BAAAKZ010000013.1"/>
</dbReference>
<sequence>MGAIMDWLNGLLDGSLIAGGIFLIIGVVGGVLLLLSLVLDGIFDAFDFGDGPLSLTTIAAFTAIFGFTAFALVGAGLPTPLAGLLGAVAGVLGGAAAWWLSKVIRSAESSTAVSGDELVGSIAGVVLAIPAGGLGEVALVRHGERVSLSATADTAIPRGAQVRIAQTITATSVRVEPVQTDPVQTDPAPADPAPADPAPADPAPADPTPVDPGAQPA</sequence>
<comment type="caution">
    <text evidence="3">The sequence shown here is derived from an EMBL/GenBank/DDBJ whole genome shotgun (WGS) entry which is preliminary data.</text>
</comment>
<gene>
    <name evidence="3" type="ORF">ACFQ3U_08515</name>
</gene>
<keyword evidence="2" id="KW-0472">Membrane</keyword>
<dbReference type="Proteomes" id="UP001597181">
    <property type="component" value="Unassembled WGS sequence"/>
</dbReference>
<keyword evidence="4" id="KW-1185">Reference proteome</keyword>
<proteinExistence type="predicted"/>
<dbReference type="Gene3D" id="2.40.50.140">
    <property type="entry name" value="Nucleic acid-binding proteins"/>
    <property type="match status" value="1"/>
</dbReference>
<keyword evidence="2" id="KW-1133">Transmembrane helix</keyword>
<evidence type="ECO:0000313" key="3">
    <source>
        <dbReference type="EMBL" id="MFD1201935.1"/>
    </source>
</evidence>
<feature type="region of interest" description="Disordered" evidence="1">
    <location>
        <begin position="173"/>
        <end position="217"/>
    </location>
</feature>
<keyword evidence="2" id="KW-0812">Transmembrane</keyword>
<dbReference type="EMBL" id="JBHTLY010000003">
    <property type="protein sequence ID" value="MFD1201935.1"/>
    <property type="molecule type" value="Genomic_DNA"/>
</dbReference>
<name>A0ABW3TMU9_9MICO</name>
<accession>A0ABW3TMU9</accession>
<protein>
    <recommendedName>
        <fullName evidence="5">NfeD-like partner-binding protein</fullName>
    </recommendedName>
</protein>
<feature type="compositionally biased region" description="Pro residues" evidence="1">
    <location>
        <begin position="189"/>
        <end position="210"/>
    </location>
</feature>
<evidence type="ECO:0000256" key="1">
    <source>
        <dbReference type="SAM" id="MobiDB-lite"/>
    </source>
</evidence>
<reference evidence="4" key="1">
    <citation type="journal article" date="2019" name="Int. J. Syst. Evol. Microbiol.">
        <title>The Global Catalogue of Microorganisms (GCM) 10K type strain sequencing project: providing services to taxonomists for standard genome sequencing and annotation.</title>
        <authorList>
            <consortium name="The Broad Institute Genomics Platform"/>
            <consortium name="The Broad Institute Genome Sequencing Center for Infectious Disease"/>
            <person name="Wu L."/>
            <person name="Ma J."/>
        </authorList>
    </citation>
    <scope>NUCLEOTIDE SEQUENCE [LARGE SCALE GENOMIC DNA]</scope>
    <source>
        <strain evidence="4">CCUG 50213</strain>
    </source>
</reference>
<evidence type="ECO:0008006" key="5">
    <source>
        <dbReference type="Google" id="ProtNLM"/>
    </source>
</evidence>
<evidence type="ECO:0000313" key="4">
    <source>
        <dbReference type="Proteomes" id="UP001597181"/>
    </source>
</evidence>
<organism evidence="3 4">
    <name type="scientific">Leucobacter albus</name>
    <dbReference type="NCBI Taxonomy" id="272210"/>
    <lineage>
        <taxon>Bacteria</taxon>
        <taxon>Bacillati</taxon>
        <taxon>Actinomycetota</taxon>
        <taxon>Actinomycetes</taxon>
        <taxon>Micrococcales</taxon>
        <taxon>Microbacteriaceae</taxon>
        <taxon>Leucobacter</taxon>
    </lineage>
</organism>
<feature type="transmembrane region" description="Helical" evidence="2">
    <location>
        <begin position="51"/>
        <end position="75"/>
    </location>
</feature>
<feature type="transmembrane region" description="Helical" evidence="2">
    <location>
        <begin position="16"/>
        <end position="39"/>
    </location>
</feature>
<evidence type="ECO:0000256" key="2">
    <source>
        <dbReference type="SAM" id="Phobius"/>
    </source>
</evidence>
<dbReference type="InterPro" id="IPR012340">
    <property type="entry name" value="NA-bd_OB-fold"/>
</dbReference>
<feature type="transmembrane region" description="Helical" evidence="2">
    <location>
        <begin position="81"/>
        <end position="100"/>
    </location>
</feature>